<protein>
    <recommendedName>
        <fullName evidence="7">POTRA domain-containing protein</fullName>
    </recommendedName>
</protein>
<evidence type="ECO:0000256" key="3">
    <source>
        <dbReference type="ARBA" id="ARBA00022729"/>
    </source>
</evidence>
<name>A0A1J1LP04_9CYAN</name>
<feature type="region of interest" description="Disordered" evidence="6">
    <location>
        <begin position="82"/>
        <end position="103"/>
    </location>
</feature>
<dbReference type="Gene3D" id="3.10.20.310">
    <property type="entry name" value="membrane protein fhac"/>
    <property type="match status" value="3"/>
</dbReference>
<keyword evidence="3" id="KW-0732">Signal</keyword>
<dbReference type="STRING" id="671072.PL9214600001"/>
<dbReference type="PROSITE" id="PS51779">
    <property type="entry name" value="POTRA"/>
    <property type="match status" value="2"/>
</dbReference>
<dbReference type="Pfam" id="PF08479">
    <property type="entry name" value="POTRA_2"/>
    <property type="match status" value="1"/>
</dbReference>
<dbReference type="InterPro" id="IPR039910">
    <property type="entry name" value="D15-like"/>
</dbReference>
<evidence type="ECO:0000313" key="9">
    <source>
        <dbReference type="Proteomes" id="UP000184315"/>
    </source>
</evidence>
<organism evidence="8 9">
    <name type="scientific">Planktothrix tepida PCC 9214</name>
    <dbReference type="NCBI Taxonomy" id="671072"/>
    <lineage>
        <taxon>Bacteria</taxon>
        <taxon>Bacillati</taxon>
        <taxon>Cyanobacteriota</taxon>
        <taxon>Cyanophyceae</taxon>
        <taxon>Oscillatoriophycideae</taxon>
        <taxon>Oscillatoriales</taxon>
        <taxon>Microcoleaceae</taxon>
        <taxon>Planktothrix</taxon>
    </lineage>
</organism>
<evidence type="ECO:0000259" key="7">
    <source>
        <dbReference type="PROSITE" id="PS51779"/>
    </source>
</evidence>
<evidence type="ECO:0000256" key="1">
    <source>
        <dbReference type="ARBA" id="ARBA00004370"/>
    </source>
</evidence>
<comment type="subcellular location">
    <subcellularLocation>
        <location evidence="1">Membrane</location>
    </subcellularLocation>
</comment>
<dbReference type="InterPro" id="IPR034746">
    <property type="entry name" value="POTRA"/>
</dbReference>
<reference evidence="9" key="1">
    <citation type="submission" date="2015-10" db="EMBL/GenBank/DDBJ databases">
        <authorList>
            <person name="Regsiter A."/>
            <person name="william w."/>
        </authorList>
    </citation>
    <scope>NUCLEOTIDE SEQUENCE [LARGE SCALE GENOMIC DNA]</scope>
</reference>
<accession>A0A1J1LP04</accession>
<feature type="domain" description="POTRA" evidence="7">
    <location>
        <begin position="190"/>
        <end position="265"/>
    </location>
</feature>
<feature type="domain" description="POTRA" evidence="7">
    <location>
        <begin position="117"/>
        <end position="189"/>
    </location>
</feature>
<sequence length="709" mass="76864">MSQQIASAEINQSSNLEILLNKSATEKRGNFSFPVVVENAIALNPTVSETNIFQPSLNKTGAEKLAHFSPPAPLEIAQATPETLPSNPEVPPSPPSQPDVPPTIPIPTTPAQAEPEVLVAEIAVSGTENTTLIDKVYSVISTQPGRTTTRSQLQKDINAIFATGLFRNVKAVPEDTPLGVRVTFEVEENPPLKQVVIEGDTVLPEEIINQSFADQYNQTINLNQIEAGVKKINQWYQDNGYVLAQVVAAPEVTREGVVTLQVAEGVIETIEVRFLNSDGEATDEEGKPIEGRTRDFIITREIQLKPGDVFNQQTAQRDLARVFGLGIFEDVRLQLEPGKDNPREATVIVNVIEKTTGSLAFGGGISSAAGLFGTLSYQEINLGGNNQRLGVELEAGNRVFQVDVSFTDPWIAGDPYRTSYTINAFRRRTISVVFEDGPREVRLANGDRPRVVRTGGGISFTRPFAENVFADPNWVASLGFQYQRVDITDSDGNITPTDEYGNQLSYSGSGSDDLLTVQFGLVRDRRNNKQQPTSGYLLRFGTEQSIPVGSGSILMNRLRAGYTFYVPVNFFTGFIPKGPQSFAFNFQAGTVVGNLPPYEAFPLGGTASVRGWEEGAIASTRSFVQGSIEYRFPIFSNFIGGALFVDGATDLNSQGTVPGSPGGVRDKPGSGFGYGAGVRLQTPLGPVRIDYGINNNGDSRIHFGLGERF</sequence>
<keyword evidence="5" id="KW-0998">Cell outer membrane</keyword>
<dbReference type="AlphaFoldDB" id="A0A1J1LP04"/>
<gene>
    <name evidence="8" type="ORF">PL9214600001</name>
</gene>
<dbReference type="InterPro" id="IPR013686">
    <property type="entry name" value="Polypept-transport_assoc_ShlB"/>
</dbReference>
<evidence type="ECO:0000256" key="6">
    <source>
        <dbReference type="SAM" id="MobiDB-lite"/>
    </source>
</evidence>
<dbReference type="GO" id="GO:0019867">
    <property type="term" value="C:outer membrane"/>
    <property type="evidence" value="ECO:0007669"/>
    <property type="project" value="InterPro"/>
</dbReference>
<evidence type="ECO:0000256" key="4">
    <source>
        <dbReference type="ARBA" id="ARBA00023136"/>
    </source>
</evidence>
<dbReference type="Pfam" id="PF01103">
    <property type="entry name" value="Omp85"/>
    <property type="match status" value="1"/>
</dbReference>
<dbReference type="Pfam" id="PF07244">
    <property type="entry name" value="POTRA"/>
    <property type="match status" value="2"/>
</dbReference>
<keyword evidence="9" id="KW-1185">Reference proteome</keyword>
<feature type="compositionally biased region" description="Pro residues" evidence="6">
    <location>
        <begin position="88"/>
        <end position="103"/>
    </location>
</feature>
<keyword evidence="4" id="KW-0472">Membrane</keyword>
<dbReference type="Gene3D" id="2.40.160.50">
    <property type="entry name" value="membrane protein fhac: a member of the omp85/tpsb transporter family"/>
    <property type="match status" value="1"/>
</dbReference>
<evidence type="ECO:0000313" key="8">
    <source>
        <dbReference type="EMBL" id="CUR33974.1"/>
    </source>
</evidence>
<dbReference type="Proteomes" id="UP000184315">
    <property type="component" value="Unassembled WGS sequence"/>
</dbReference>
<dbReference type="PANTHER" id="PTHR12815">
    <property type="entry name" value="SORTING AND ASSEMBLY MACHINERY SAMM50 PROTEIN FAMILY MEMBER"/>
    <property type="match status" value="1"/>
</dbReference>
<evidence type="ECO:0000256" key="2">
    <source>
        <dbReference type="ARBA" id="ARBA00022692"/>
    </source>
</evidence>
<dbReference type="PANTHER" id="PTHR12815:SF47">
    <property type="entry name" value="TRANSLOCATION AND ASSEMBLY MODULE SUBUNIT TAMA"/>
    <property type="match status" value="1"/>
</dbReference>
<dbReference type="EMBL" id="CZDF01000167">
    <property type="protein sequence ID" value="CUR33974.1"/>
    <property type="molecule type" value="Genomic_DNA"/>
</dbReference>
<evidence type="ECO:0000256" key="5">
    <source>
        <dbReference type="ARBA" id="ARBA00023237"/>
    </source>
</evidence>
<dbReference type="InterPro" id="IPR000184">
    <property type="entry name" value="Bac_surfAg_D15"/>
</dbReference>
<dbReference type="InterPro" id="IPR010827">
    <property type="entry name" value="BamA/TamA_POTRA"/>
</dbReference>
<proteinExistence type="predicted"/>
<keyword evidence="2" id="KW-0812">Transmembrane</keyword>